<feature type="compositionally biased region" description="Basic and acidic residues" evidence="1">
    <location>
        <begin position="310"/>
        <end position="319"/>
    </location>
</feature>
<feature type="compositionally biased region" description="Polar residues" evidence="1">
    <location>
        <begin position="201"/>
        <end position="212"/>
    </location>
</feature>
<dbReference type="EMBL" id="CAKOAT010171044">
    <property type="protein sequence ID" value="CAH8351561.1"/>
    <property type="molecule type" value="Genomic_DNA"/>
</dbReference>
<feature type="region of interest" description="Disordered" evidence="1">
    <location>
        <begin position="310"/>
        <end position="339"/>
    </location>
</feature>
<evidence type="ECO:0000256" key="1">
    <source>
        <dbReference type="SAM" id="MobiDB-lite"/>
    </source>
</evidence>
<proteinExistence type="predicted"/>
<organism evidence="3 4">
    <name type="scientific">Eruca vesicaria subsp. sativa</name>
    <name type="common">Garden rocket</name>
    <name type="synonym">Eruca sativa</name>
    <dbReference type="NCBI Taxonomy" id="29727"/>
    <lineage>
        <taxon>Eukaryota</taxon>
        <taxon>Viridiplantae</taxon>
        <taxon>Streptophyta</taxon>
        <taxon>Embryophyta</taxon>
        <taxon>Tracheophyta</taxon>
        <taxon>Spermatophyta</taxon>
        <taxon>Magnoliopsida</taxon>
        <taxon>eudicotyledons</taxon>
        <taxon>Gunneridae</taxon>
        <taxon>Pentapetalae</taxon>
        <taxon>rosids</taxon>
        <taxon>malvids</taxon>
        <taxon>Brassicales</taxon>
        <taxon>Brassicaceae</taxon>
        <taxon>Brassiceae</taxon>
        <taxon>Eruca</taxon>
    </lineage>
</organism>
<sequence>MFMLCHFSLVRWKPVLEPNYPSKITFWVRVLDVPMQFWVESTFKSVGAALGLVKGDVDLREGRVRVELDGFKPLVFSMDVDFDEGVELEVNLRYERLVGYCRICMCMTHDQSRCPTKVTEVEAQETENQKSEQGNQALSYKGALETVGVSSGDHGSGAELRSKGKGLARDRLGPYKESGSLRQGGAYRGYKGRNSRGFGDGSTSRGVQTSFGIPNDDQRRFAVNTRGIRQLENGKGDHLSNHQKLMMDAFKGMNKEPQSSHEAQENVMLPGARKSLTFEEPAAVIGMEEPGNNAGDTEGMEDQMVEENTVIDKADGNREEDGDQGSFPEDNTREEEGVLLSDSELIDEGWEEGEMADFLEEMVENIGNAEPMDQATNDITVVAPNEANDAGVKLTKKKGTKTGTRLVHKLLSPRKSKIIKPAGKVGEGKKAGNKP</sequence>
<comment type="caution">
    <text evidence="3">The sequence shown here is derived from an EMBL/GenBank/DDBJ whole genome shotgun (WGS) entry which is preliminary data.</text>
</comment>
<dbReference type="Pfam" id="PF14392">
    <property type="entry name" value="zf-CCHC_4"/>
    <property type="match status" value="1"/>
</dbReference>
<dbReference type="PANTHER" id="PTHR31286:SF163">
    <property type="entry name" value="ZINC KNUCKLE CX2CX4HX4C DOMAIN-CONTAINING PROTEIN"/>
    <property type="match status" value="1"/>
</dbReference>
<dbReference type="InterPro" id="IPR025836">
    <property type="entry name" value="Zn_knuckle_CX2CX4HX4C"/>
</dbReference>
<evidence type="ECO:0000259" key="2">
    <source>
        <dbReference type="Pfam" id="PF14392"/>
    </source>
</evidence>
<name>A0ABC8K6U0_ERUVS</name>
<dbReference type="PANTHER" id="PTHR31286">
    <property type="entry name" value="GLYCINE-RICH CELL WALL STRUCTURAL PROTEIN 1.8-LIKE"/>
    <property type="match status" value="1"/>
</dbReference>
<evidence type="ECO:0000313" key="3">
    <source>
        <dbReference type="EMBL" id="CAH8351561.1"/>
    </source>
</evidence>
<feature type="domain" description="Zinc knuckle CX2CX4HX4C" evidence="2">
    <location>
        <begin position="71"/>
        <end position="115"/>
    </location>
</feature>
<dbReference type="Proteomes" id="UP001642260">
    <property type="component" value="Unassembled WGS sequence"/>
</dbReference>
<accession>A0ABC8K6U0</accession>
<dbReference type="InterPro" id="IPR040256">
    <property type="entry name" value="At4g02000-like"/>
</dbReference>
<reference evidence="3 4" key="1">
    <citation type="submission" date="2022-03" db="EMBL/GenBank/DDBJ databases">
        <authorList>
            <person name="Macdonald S."/>
            <person name="Ahmed S."/>
            <person name="Newling K."/>
        </authorList>
    </citation>
    <scope>NUCLEOTIDE SEQUENCE [LARGE SCALE GENOMIC DNA]</scope>
</reference>
<feature type="region of interest" description="Disordered" evidence="1">
    <location>
        <begin position="150"/>
        <end position="215"/>
    </location>
</feature>
<dbReference type="AlphaFoldDB" id="A0ABC8K6U0"/>
<keyword evidence="4" id="KW-1185">Reference proteome</keyword>
<protein>
    <recommendedName>
        <fullName evidence="2">Zinc knuckle CX2CX4HX4C domain-containing protein</fullName>
    </recommendedName>
</protein>
<evidence type="ECO:0000313" key="4">
    <source>
        <dbReference type="Proteomes" id="UP001642260"/>
    </source>
</evidence>
<gene>
    <name evidence="3" type="ORF">ERUC_LOCUS18295</name>
</gene>